<evidence type="ECO:0000256" key="1">
    <source>
        <dbReference type="ARBA" id="ARBA00004167"/>
    </source>
</evidence>
<name>A0A3M6BDJ3_PSEYM</name>
<dbReference type="GO" id="GO:0016020">
    <property type="term" value="C:membrane"/>
    <property type="evidence" value="ECO:0007669"/>
    <property type="project" value="InterPro"/>
</dbReference>
<feature type="domain" description="Multidrug resistance protein MdtA-like barrel-sandwich hybrid" evidence="9">
    <location>
        <begin position="77"/>
        <end position="216"/>
    </location>
</feature>
<dbReference type="InterPro" id="IPR006143">
    <property type="entry name" value="RND_pump_MFP"/>
</dbReference>
<proteinExistence type="inferred from homology"/>
<evidence type="ECO:0000256" key="6">
    <source>
        <dbReference type="ARBA" id="ARBA00023136"/>
    </source>
</evidence>
<accession>A0A3M6BDJ3</accession>
<feature type="domain" description="Multidrug resistance protein MdtA-like alpha-helical hairpin" evidence="8">
    <location>
        <begin position="118"/>
        <end position="185"/>
    </location>
</feature>
<dbReference type="Pfam" id="PF25917">
    <property type="entry name" value="BSH_RND"/>
    <property type="match status" value="1"/>
</dbReference>
<evidence type="ECO:0000259" key="10">
    <source>
        <dbReference type="Pfam" id="PF25963"/>
    </source>
</evidence>
<organism evidence="11 12">
    <name type="scientific">Pseudomonas syringae pv. maculicola</name>
    <dbReference type="NCBI Taxonomy" id="59511"/>
    <lineage>
        <taxon>Bacteria</taxon>
        <taxon>Pseudomonadati</taxon>
        <taxon>Pseudomonadota</taxon>
        <taxon>Gammaproteobacteria</taxon>
        <taxon>Pseudomonadales</taxon>
        <taxon>Pseudomonadaceae</taxon>
        <taxon>Pseudomonas</taxon>
    </lineage>
</organism>
<dbReference type="Pfam" id="PF25963">
    <property type="entry name" value="Beta-barrel_AAEA"/>
    <property type="match status" value="1"/>
</dbReference>
<feature type="transmembrane region" description="Helical" evidence="7">
    <location>
        <begin position="37"/>
        <end position="59"/>
    </location>
</feature>
<evidence type="ECO:0000256" key="3">
    <source>
        <dbReference type="ARBA" id="ARBA00022692"/>
    </source>
</evidence>
<comment type="subcellular location">
    <subcellularLocation>
        <location evidence="1">Membrane</location>
        <topology evidence="1">Single-pass membrane protein</topology>
    </subcellularLocation>
</comment>
<gene>
    <name evidence="11" type="ORF">ALP13_103955</name>
</gene>
<dbReference type="InterPro" id="IPR058625">
    <property type="entry name" value="MdtA-like_BSH"/>
</dbReference>
<evidence type="ECO:0000259" key="9">
    <source>
        <dbReference type="Pfam" id="PF25917"/>
    </source>
</evidence>
<evidence type="ECO:0000256" key="7">
    <source>
        <dbReference type="SAM" id="Phobius"/>
    </source>
</evidence>
<dbReference type="Proteomes" id="UP000271631">
    <property type="component" value="Unassembled WGS sequence"/>
</dbReference>
<comment type="similarity">
    <text evidence="2">Belongs to the membrane fusion protein (MFP) (TC 8.A.1) family.</text>
</comment>
<feature type="domain" description="p-hydroxybenzoic acid efflux pump subunit AaeA-like beta-barrel" evidence="10">
    <location>
        <begin position="221"/>
        <end position="318"/>
    </location>
</feature>
<dbReference type="SUPFAM" id="SSF111369">
    <property type="entry name" value="HlyD-like secretion proteins"/>
    <property type="match status" value="1"/>
</dbReference>
<evidence type="ECO:0000313" key="11">
    <source>
        <dbReference type="EMBL" id="RMV29256.1"/>
    </source>
</evidence>
<keyword evidence="3 7" id="KW-0812">Transmembrane</keyword>
<keyword evidence="5" id="KW-0175">Coiled coil</keyword>
<dbReference type="NCBIfam" id="TIGR01730">
    <property type="entry name" value="RND_mfp"/>
    <property type="match status" value="1"/>
</dbReference>
<comment type="caution">
    <text evidence="11">The sequence shown here is derived from an EMBL/GenBank/DDBJ whole genome shotgun (WGS) entry which is preliminary data.</text>
</comment>
<sequence>MGNTAVDLEALMAGTFPIRLLHRQRSRLSRWWMEMNSAIRVCVTLLVSSCGVLAGSWTWKHYQLSPWTRDGRVRADVVVVAPDVAGLVTRLDVRDNQVVNKGDLLFEIDPVRYRSLLNESKARMEHSKHAWELAALLESRRVPLARINAISAEDLDNAHSQVLLAKSQYEVNKAQWETARINLARTSVVAPANGTITNVRLQEGNYVAQGAPAFSLIKNDSFYVTAYFEETKLLDIREGDMAEVSFMSGGPSISGRVQSIARGVANTNTQADPMLLPQVQQAFNWVRLAQRIPVDIKLEANAVSTRLIAGMSASVRIHQRPTERGRP</sequence>
<evidence type="ECO:0000256" key="2">
    <source>
        <dbReference type="ARBA" id="ARBA00009477"/>
    </source>
</evidence>
<dbReference type="InterPro" id="IPR058624">
    <property type="entry name" value="MdtA-like_HH"/>
</dbReference>
<dbReference type="InterPro" id="IPR058634">
    <property type="entry name" value="AaeA-lik-b-barrel"/>
</dbReference>
<dbReference type="InterPro" id="IPR050393">
    <property type="entry name" value="MFP_Efflux_Pump"/>
</dbReference>
<dbReference type="GO" id="GO:0022857">
    <property type="term" value="F:transmembrane transporter activity"/>
    <property type="evidence" value="ECO:0007669"/>
    <property type="project" value="InterPro"/>
</dbReference>
<dbReference type="PANTHER" id="PTHR30367:SF12">
    <property type="entry name" value="P-HYDROXYBENZOIC ACID EFFLUX PUMP SUBUNIT AAEA"/>
    <property type="match status" value="1"/>
</dbReference>
<dbReference type="Gene3D" id="2.40.30.170">
    <property type="match status" value="1"/>
</dbReference>
<dbReference type="PANTHER" id="PTHR30367">
    <property type="entry name" value="P-HYDROXYBENZOIC ACID EFFLUX PUMP SUBUNIT AAEA-RELATED"/>
    <property type="match status" value="1"/>
</dbReference>
<evidence type="ECO:0000259" key="8">
    <source>
        <dbReference type="Pfam" id="PF25876"/>
    </source>
</evidence>
<evidence type="ECO:0000313" key="12">
    <source>
        <dbReference type="Proteomes" id="UP000271631"/>
    </source>
</evidence>
<reference evidence="11 12" key="1">
    <citation type="submission" date="2018-08" db="EMBL/GenBank/DDBJ databases">
        <title>Recombination of ecologically and evolutionarily significant loci maintains genetic cohesion in the Pseudomonas syringae species complex.</title>
        <authorList>
            <person name="Dillon M."/>
            <person name="Thakur S."/>
            <person name="Almeida R.N.D."/>
            <person name="Weir B.S."/>
            <person name="Guttman D.S."/>
        </authorList>
    </citation>
    <scope>NUCLEOTIDE SEQUENCE [LARGE SCALE GENOMIC DNA]</scope>
    <source>
        <strain evidence="11 12">ICMP 11281</strain>
    </source>
</reference>
<dbReference type="EMBL" id="RBUQ01000329">
    <property type="protein sequence ID" value="RMV29256.1"/>
    <property type="molecule type" value="Genomic_DNA"/>
</dbReference>
<dbReference type="AlphaFoldDB" id="A0A3M6BDJ3"/>
<dbReference type="Pfam" id="PF25876">
    <property type="entry name" value="HH_MFP_RND"/>
    <property type="match status" value="1"/>
</dbReference>
<evidence type="ECO:0000256" key="5">
    <source>
        <dbReference type="ARBA" id="ARBA00023054"/>
    </source>
</evidence>
<keyword evidence="6 7" id="KW-0472">Membrane</keyword>
<keyword evidence="4 7" id="KW-1133">Transmembrane helix</keyword>
<evidence type="ECO:0000256" key="4">
    <source>
        <dbReference type="ARBA" id="ARBA00022989"/>
    </source>
</evidence>
<protein>
    <submittedName>
        <fullName evidence="11">Uncharacterized protein</fullName>
    </submittedName>
</protein>
<dbReference type="Gene3D" id="1.10.287.470">
    <property type="entry name" value="Helix hairpin bin"/>
    <property type="match status" value="1"/>
</dbReference>